<reference evidence="1 2" key="1">
    <citation type="journal article" date="2015" name="Plant Cell">
        <title>Oil accumulation by the oleaginous diatom Fistulifera solaris as revealed by the genome and transcriptome.</title>
        <authorList>
            <person name="Tanaka T."/>
            <person name="Maeda Y."/>
            <person name="Veluchamy A."/>
            <person name="Tanaka M."/>
            <person name="Abida H."/>
            <person name="Marechal E."/>
            <person name="Bowler C."/>
            <person name="Muto M."/>
            <person name="Sunaga Y."/>
            <person name="Tanaka M."/>
            <person name="Yoshino T."/>
            <person name="Taniguchi T."/>
            <person name="Fukuda Y."/>
            <person name="Nemoto M."/>
            <person name="Matsumoto M."/>
            <person name="Wong P.S."/>
            <person name="Aburatani S."/>
            <person name="Fujibuchi W."/>
        </authorList>
    </citation>
    <scope>NUCLEOTIDE SEQUENCE [LARGE SCALE GENOMIC DNA]</scope>
    <source>
        <strain evidence="1 2">JPCC DA0580</strain>
    </source>
</reference>
<name>A0A1Z5K640_FISSO</name>
<evidence type="ECO:0000313" key="2">
    <source>
        <dbReference type="Proteomes" id="UP000198406"/>
    </source>
</evidence>
<protein>
    <submittedName>
        <fullName evidence="1">Uncharacterized protein</fullName>
    </submittedName>
</protein>
<gene>
    <name evidence="1" type="ORF">FisN_29Hh104</name>
</gene>
<dbReference type="SUPFAM" id="SSF52047">
    <property type="entry name" value="RNI-like"/>
    <property type="match status" value="1"/>
</dbReference>
<comment type="caution">
    <text evidence="1">The sequence shown here is derived from an EMBL/GenBank/DDBJ whole genome shotgun (WGS) entry which is preliminary data.</text>
</comment>
<dbReference type="OrthoDB" id="120976at2759"/>
<organism evidence="1 2">
    <name type="scientific">Fistulifera solaris</name>
    <name type="common">Oleaginous diatom</name>
    <dbReference type="NCBI Taxonomy" id="1519565"/>
    <lineage>
        <taxon>Eukaryota</taxon>
        <taxon>Sar</taxon>
        <taxon>Stramenopiles</taxon>
        <taxon>Ochrophyta</taxon>
        <taxon>Bacillariophyta</taxon>
        <taxon>Bacillariophyceae</taxon>
        <taxon>Bacillariophycidae</taxon>
        <taxon>Naviculales</taxon>
        <taxon>Naviculaceae</taxon>
        <taxon>Fistulifera</taxon>
    </lineage>
</organism>
<evidence type="ECO:0000313" key="1">
    <source>
        <dbReference type="EMBL" id="GAX21665.1"/>
    </source>
</evidence>
<accession>A0A1Z5K640</accession>
<sequence length="422" mass="48011">MLRCAIFGKTDAAIAETISFLWSLRAEDGGQRKHVNSLLIDFVVDFDVTVLTAKQLARILDSNPTRDYYLAGGAWSTQQAVVMATRPYSIDLKLGGEPFAFEDDGLAFVDALRKRQTPFGSLWITLNRNERGFSRANMERLLKLEVLESIKVTSRYEGRFLEPLSAKAKALEYITEGRFYRPEDFESIEIPAKDLNLTWYLDETGNYNGLLISFLNRVADLGHLERLNLSTSRSQWALDNEFPNISEFPAITKALVDAIAGNQKLTHLNLQDTYFLWYYPPHLDFQEIFRVIENHGSLRSFRISEYPRADPNYSWLKQLLSRNRYITVFDSCGIRCSDGSSVDQMYALNYFFCGSAELMKVSSSLRPTLVATALMESASECFSMQHFCCPTTLTSCVNVCKNISWHGHNGCHDNQYSVILNS</sequence>
<keyword evidence="2" id="KW-1185">Reference proteome</keyword>
<dbReference type="Proteomes" id="UP000198406">
    <property type="component" value="Unassembled WGS sequence"/>
</dbReference>
<dbReference type="InParanoid" id="A0A1Z5K640"/>
<dbReference type="EMBL" id="BDSP01000170">
    <property type="protein sequence ID" value="GAX21665.1"/>
    <property type="molecule type" value="Genomic_DNA"/>
</dbReference>
<proteinExistence type="predicted"/>
<dbReference type="AlphaFoldDB" id="A0A1Z5K640"/>